<evidence type="ECO:0000313" key="1">
    <source>
        <dbReference type="EMBL" id="KAJ8680315.1"/>
    </source>
</evidence>
<dbReference type="Proteomes" id="UP001239111">
    <property type="component" value="Chromosome 2"/>
</dbReference>
<protein>
    <submittedName>
        <fullName evidence="1">Uncharacterized protein</fullName>
    </submittedName>
</protein>
<name>A0ACC2PA90_9HYME</name>
<reference evidence="1" key="1">
    <citation type="submission" date="2023-04" db="EMBL/GenBank/DDBJ databases">
        <title>A chromosome-level genome assembly of the parasitoid wasp Eretmocerus hayati.</title>
        <authorList>
            <person name="Zhong Y."/>
            <person name="Liu S."/>
            <person name="Liu Y."/>
        </authorList>
    </citation>
    <scope>NUCLEOTIDE SEQUENCE</scope>
    <source>
        <strain evidence="1">ZJU_SS_LIU_2023</strain>
    </source>
</reference>
<accession>A0ACC2PA90</accession>
<evidence type="ECO:0000313" key="2">
    <source>
        <dbReference type="Proteomes" id="UP001239111"/>
    </source>
</evidence>
<proteinExistence type="predicted"/>
<dbReference type="EMBL" id="CM056742">
    <property type="protein sequence ID" value="KAJ8680315.1"/>
    <property type="molecule type" value="Genomic_DNA"/>
</dbReference>
<comment type="caution">
    <text evidence="1">The sequence shown here is derived from an EMBL/GenBank/DDBJ whole genome shotgun (WGS) entry which is preliminary data.</text>
</comment>
<keyword evidence="2" id="KW-1185">Reference proteome</keyword>
<gene>
    <name evidence="1" type="ORF">QAD02_016102</name>
</gene>
<organism evidence="1 2">
    <name type="scientific">Eretmocerus hayati</name>
    <dbReference type="NCBI Taxonomy" id="131215"/>
    <lineage>
        <taxon>Eukaryota</taxon>
        <taxon>Metazoa</taxon>
        <taxon>Ecdysozoa</taxon>
        <taxon>Arthropoda</taxon>
        <taxon>Hexapoda</taxon>
        <taxon>Insecta</taxon>
        <taxon>Pterygota</taxon>
        <taxon>Neoptera</taxon>
        <taxon>Endopterygota</taxon>
        <taxon>Hymenoptera</taxon>
        <taxon>Apocrita</taxon>
        <taxon>Proctotrupomorpha</taxon>
        <taxon>Chalcidoidea</taxon>
        <taxon>Aphelinidae</taxon>
        <taxon>Aphelininae</taxon>
        <taxon>Eretmocerus</taxon>
    </lineage>
</organism>
<sequence>MKSTFSIDYEILWQETVNRLREMERQNQELRDLIQNIEQTCSHQAPEGECSSTSTSDDNHLSVMDPFQETKEDPRWTILQKLAHEFFQLKIELTRLAKAQTSNSNPHERFSAELCQPGPSRRRTSTLTELLETDTHDINQLLAEMESLKKTFTGFYFNTIINCQMQDNMFLKVKSSESNNYGSTSTDGCDDESITNVLELNVKFKKMIQRARGLIRKFARSGRHSMR</sequence>